<feature type="transmembrane region" description="Helical" evidence="10">
    <location>
        <begin position="102"/>
        <end position="124"/>
    </location>
</feature>
<evidence type="ECO:0000256" key="7">
    <source>
        <dbReference type="PIRSR" id="PIRSR608901-1"/>
    </source>
</evidence>
<keyword evidence="7" id="KW-0106">Calcium</keyword>
<dbReference type="PANTHER" id="PTHR46187:SF3">
    <property type="entry name" value="ALKALINE CERAMIDASE 3"/>
    <property type="match status" value="1"/>
</dbReference>
<dbReference type="SMART" id="SM00397">
    <property type="entry name" value="t_SNARE"/>
    <property type="match status" value="1"/>
</dbReference>
<feature type="compositionally biased region" description="Basic and acidic residues" evidence="9">
    <location>
        <begin position="415"/>
        <end position="429"/>
    </location>
</feature>
<evidence type="ECO:0000256" key="6">
    <source>
        <dbReference type="ARBA" id="ARBA00023136"/>
    </source>
</evidence>
<dbReference type="InterPro" id="IPR008901">
    <property type="entry name" value="ACER"/>
</dbReference>
<keyword evidence="4" id="KW-0378">Hydrolase</keyword>
<evidence type="ECO:0000313" key="13">
    <source>
        <dbReference type="Proteomes" id="UP000044841"/>
    </source>
</evidence>
<dbReference type="GO" id="GO:0046513">
    <property type="term" value="P:ceramide biosynthetic process"/>
    <property type="evidence" value="ECO:0007669"/>
    <property type="project" value="TreeGrafter"/>
</dbReference>
<gene>
    <name evidence="12" type="ORF">RSOLAG22IIIB_04545</name>
</gene>
<dbReference type="AlphaFoldDB" id="A0A0K6FYA4"/>
<evidence type="ECO:0000256" key="5">
    <source>
        <dbReference type="ARBA" id="ARBA00022989"/>
    </source>
</evidence>
<proteinExistence type="inferred from homology"/>
<dbReference type="Proteomes" id="UP000044841">
    <property type="component" value="Unassembled WGS sequence"/>
</dbReference>
<feature type="transmembrane region" description="Helical" evidence="10">
    <location>
        <begin position="79"/>
        <end position="96"/>
    </location>
</feature>
<dbReference type="InterPro" id="IPR000727">
    <property type="entry name" value="T_SNARE_dom"/>
</dbReference>
<protein>
    <submittedName>
        <fullName evidence="12">Alkaline ceramidase YDC1 [Saccharomyces cerevisiae S288c]</fullName>
    </submittedName>
</protein>
<feature type="transmembrane region" description="Helical" evidence="10">
    <location>
        <begin position="46"/>
        <end position="67"/>
    </location>
</feature>
<keyword evidence="7" id="KW-0479">Metal-binding</keyword>
<dbReference type="PANTHER" id="PTHR46187">
    <property type="entry name" value="ALKALINE CERAMIDASE 3"/>
    <property type="match status" value="1"/>
</dbReference>
<keyword evidence="6 10" id="KW-0472">Membrane</keyword>
<feature type="transmembrane region" description="Helical" evidence="10">
    <location>
        <begin position="192"/>
        <end position="212"/>
    </location>
</feature>
<comment type="subcellular location">
    <subcellularLocation>
        <location evidence="1">Membrane</location>
        <topology evidence="1">Multi-pass membrane protein</topology>
    </subcellularLocation>
</comment>
<feature type="binding site" evidence="7">
    <location>
        <position position="36"/>
    </location>
    <ligand>
        <name>Ca(2+)</name>
        <dbReference type="ChEBI" id="CHEBI:29108"/>
    </ligand>
</feature>
<feature type="binding site" evidence="8">
    <location>
        <position position="257"/>
    </location>
    <ligand>
        <name>Zn(2+)</name>
        <dbReference type="ChEBI" id="CHEBI:29105"/>
        <note>catalytic</note>
    </ligand>
</feature>
<evidence type="ECO:0000313" key="12">
    <source>
        <dbReference type="EMBL" id="CUA71241.1"/>
    </source>
</evidence>
<feature type="binding site" evidence="7">
    <location>
        <position position="45"/>
    </location>
    <ligand>
        <name>Ca(2+)</name>
        <dbReference type="ChEBI" id="CHEBI:29108"/>
    </ligand>
</feature>
<organism evidence="12 13">
    <name type="scientific">Rhizoctonia solani</name>
    <dbReference type="NCBI Taxonomy" id="456999"/>
    <lineage>
        <taxon>Eukaryota</taxon>
        <taxon>Fungi</taxon>
        <taxon>Dikarya</taxon>
        <taxon>Basidiomycota</taxon>
        <taxon>Agaricomycotina</taxon>
        <taxon>Agaricomycetes</taxon>
        <taxon>Cantharellales</taxon>
        <taxon>Ceratobasidiaceae</taxon>
        <taxon>Rhizoctonia</taxon>
    </lineage>
</organism>
<dbReference type="GO" id="GO:0046514">
    <property type="term" value="P:ceramide catabolic process"/>
    <property type="evidence" value="ECO:0007669"/>
    <property type="project" value="TreeGrafter"/>
</dbReference>
<comment type="cofactor">
    <cofactor evidence="8">
        <name>Zn(2+)</name>
        <dbReference type="ChEBI" id="CHEBI:29105"/>
    </cofactor>
</comment>
<dbReference type="SUPFAM" id="SSF58038">
    <property type="entry name" value="SNARE fusion complex"/>
    <property type="match status" value="1"/>
</dbReference>
<reference evidence="12 13" key="1">
    <citation type="submission" date="2015-07" db="EMBL/GenBank/DDBJ databases">
        <authorList>
            <person name="Noorani M."/>
        </authorList>
    </citation>
    <scope>NUCLEOTIDE SEQUENCE [LARGE SCALE GENOMIC DNA]</scope>
    <source>
        <strain evidence="12">BBA 69670</strain>
    </source>
</reference>
<dbReference type="GO" id="GO:0005789">
    <property type="term" value="C:endoplasmic reticulum membrane"/>
    <property type="evidence" value="ECO:0007669"/>
    <property type="project" value="TreeGrafter"/>
</dbReference>
<dbReference type="Pfam" id="PF05875">
    <property type="entry name" value="Ceramidase"/>
    <property type="match status" value="1"/>
</dbReference>
<feature type="binding site" evidence="8">
    <location>
        <position position="253"/>
    </location>
    <ligand>
        <name>Zn(2+)</name>
        <dbReference type="ChEBI" id="CHEBI:29105"/>
        <note>catalytic</note>
    </ligand>
</feature>
<evidence type="ECO:0000256" key="3">
    <source>
        <dbReference type="ARBA" id="ARBA00022692"/>
    </source>
</evidence>
<feature type="binding site" evidence="7">
    <location>
        <position position="32"/>
    </location>
    <ligand>
        <name>Ca(2+)</name>
        <dbReference type="ChEBI" id="CHEBI:29108"/>
    </ligand>
</feature>
<feature type="transmembrane region" description="Helical" evidence="10">
    <location>
        <begin position="136"/>
        <end position="152"/>
    </location>
</feature>
<keyword evidence="3 10" id="KW-0812">Transmembrane</keyword>
<evidence type="ECO:0000256" key="9">
    <source>
        <dbReference type="SAM" id="MobiDB-lite"/>
    </source>
</evidence>
<feature type="compositionally biased region" description="Pro residues" evidence="9">
    <location>
        <begin position="398"/>
        <end position="412"/>
    </location>
</feature>
<comment type="similarity">
    <text evidence="2">Belongs to the alkaline ceramidase family.</text>
</comment>
<sequence length="538" mass="60482">MSGHVARALEAVHRLGQKEYGFWGNHTATIDWCEDNYTHTQYIAEWYNTVSNIPFIALGLYGAYYSLREIPSAMHRWRFTAPHIGIACVGVGSFIFHATLNWYAQVLLDEMPMIYVSSMVLYLVFAPTDGPGSLKLKVGIASIPLTVTALYLRFSYPVIHQLCFAGIMLSIGYRFVGLIRGSKHNPEAISDAKYYIFTGAFMFILAFGIWNIDNAFCDFWTLVRTSLWNGEPGPSFKTPSLPAAIVGAVTQGHAWWHILTGLGCARMAAGASYLMLTTSHPDMFVLYRPRIGIVPSVRRSPEFEKPEVEEYLLGDRLVIATLSQTLELQRFSTLPGSPAPPPSLITQITRNMDSLRTSILEMEVDGKGRDEVRPLREQWERMRKMVEDQVNIDSLPPAREPTPPLPPSPPAPTRKASDDAIFRPYKDDPVSYEDEGPSHDEILLQQRQMIDEQDTHLDRLSNSIRNQRDISLQINDELEVHTGLLEALDHELDSTGDRLSRARRRLDHVARGAKDNGSAVAIGVLIFVLLILIIVFKT</sequence>
<feature type="binding site" evidence="8">
    <location>
        <position position="97"/>
    </location>
    <ligand>
        <name>Zn(2+)</name>
        <dbReference type="ChEBI" id="CHEBI:29105"/>
        <note>catalytic</note>
    </ligand>
</feature>
<dbReference type="GO" id="GO:0046872">
    <property type="term" value="F:metal ion binding"/>
    <property type="evidence" value="ECO:0007669"/>
    <property type="project" value="UniProtKB-KW"/>
</dbReference>
<dbReference type="Gene3D" id="1.20.5.110">
    <property type="match status" value="1"/>
</dbReference>
<dbReference type="PROSITE" id="PS50192">
    <property type="entry name" value="T_SNARE"/>
    <property type="match status" value="1"/>
</dbReference>
<name>A0A0K6FYA4_9AGAM</name>
<accession>A0A0K6FYA4</accession>
<evidence type="ECO:0000256" key="8">
    <source>
        <dbReference type="PIRSR" id="PIRSR608901-2"/>
    </source>
</evidence>
<evidence type="ECO:0000256" key="10">
    <source>
        <dbReference type="SAM" id="Phobius"/>
    </source>
</evidence>
<evidence type="ECO:0000256" key="2">
    <source>
        <dbReference type="ARBA" id="ARBA00009780"/>
    </source>
</evidence>
<feature type="binding site" evidence="7">
    <location>
        <position position="31"/>
    </location>
    <ligand>
        <name>Ca(2+)</name>
        <dbReference type="ChEBI" id="CHEBI:29108"/>
    </ligand>
</feature>
<feature type="region of interest" description="Disordered" evidence="9">
    <location>
        <begin position="393"/>
        <end position="437"/>
    </location>
</feature>
<keyword evidence="13" id="KW-1185">Reference proteome</keyword>
<keyword evidence="8" id="KW-0862">Zinc</keyword>
<feature type="domain" description="T-SNARE coiled-coil homology" evidence="11">
    <location>
        <begin position="447"/>
        <end position="509"/>
    </location>
</feature>
<feature type="transmembrane region" description="Helical" evidence="10">
    <location>
        <begin position="158"/>
        <end position="180"/>
    </location>
</feature>
<feature type="transmembrane region" description="Helical" evidence="10">
    <location>
        <begin position="517"/>
        <end position="536"/>
    </location>
</feature>
<evidence type="ECO:0000256" key="1">
    <source>
        <dbReference type="ARBA" id="ARBA00004141"/>
    </source>
</evidence>
<evidence type="ECO:0000259" key="11">
    <source>
        <dbReference type="PROSITE" id="PS50192"/>
    </source>
</evidence>
<dbReference type="EMBL" id="CYGV01001223">
    <property type="protein sequence ID" value="CUA71241.1"/>
    <property type="molecule type" value="Genomic_DNA"/>
</dbReference>
<keyword evidence="5 10" id="KW-1133">Transmembrane helix</keyword>
<dbReference type="GO" id="GO:0016811">
    <property type="term" value="F:hydrolase activity, acting on carbon-nitrogen (but not peptide) bonds, in linear amides"/>
    <property type="evidence" value="ECO:0007669"/>
    <property type="project" value="InterPro"/>
</dbReference>
<feature type="binding site" evidence="7">
    <location>
        <position position="34"/>
    </location>
    <ligand>
        <name>Ca(2+)</name>
        <dbReference type="ChEBI" id="CHEBI:29108"/>
    </ligand>
</feature>
<evidence type="ECO:0000256" key="4">
    <source>
        <dbReference type="ARBA" id="ARBA00022801"/>
    </source>
</evidence>
<dbReference type="CDD" id="cd15859">
    <property type="entry name" value="SNARE_SYN8"/>
    <property type="match status" value="1"/>
</dbReference>